<accession>A0ABD5YUN0</accession>
<comment type="caution">
    <text evidence="7">The sequence shown here is derived from an EMBL/GenBank/DDBJ whole genome shotgun (WGS) entry which is preliminary data.</text>
</comment>
<dbReference type="Proteomes" id="UP001596417">
    <property type="component" value="Unassembled WGS sequence"/>
</dbReference>
<dbReference type="Gene3D" id="3.50.50.100">
    <property type="match status" value="1"/>
</dbReference>
<evidence type="ECO:0000256" key="1">
    <source>
        <dbReference type="ARBA" id="ARBA00001974"/>
    </source>
</evidence>
<dbReference type="GO" id="GO:0016491">
    <property type="term" value="F:oxidoreductase activity"/>
    <property type="evidence" value="ECO:0007669"/>
    <property type="project" value="UniProtKB-KW"/>
</dbReference>
<comment type="similarity">
    <text evidence="2">Belongs to the NADH dehydrogenase family.</text>
</comment>
<dbReference type="InterPro" id="IPR036188">
    <property type="entry name" value="FAD/NAD-bd_sf"/>
</dbReference>
<evidence type="ECO:0000256" key="5">
    <source>
        <dbReference type="ARBA" id="ARBA00023002"/>
    </source>
</evidence>
<dbReference type="RefSeq" id="WP_248903460.1">
    <property type="nucleotide sequence ID" value="NZ_CP109979.1"/>
</dbReference>
<keyword evidence="8" id="KW-1185">Reference proteome</keyword>
<evidence type="ECO:0000259" key="6">
    <source>
        <dbReference type="Pfam" id="PF07992"/>
    </source>
</evidence>
<keyword evidence="4" id="KW-0274">FAD</keyword>
<dbReference type="InterPro" id="IPR051169">
    <property type="entry name" value="NADH-Q_oxidoreductase"/>
</dbReference>
<dbReference type="EMBL" id="JBHTAX010000001">
    <property type="protein sequence ID" value="MFC7191704.1"/>
    <property type="molecule type" value="Genomic_DNA"/>
</dbReference>
<name>A0ABD5YUN0_9EURY</name>
<keyword evidence="3" id="KW-0285">Flavoprotein</keyword>
<evidence type="ECO:0000313" key="8">
    <source>
        <dbReference type="Proteomes" id="UP001596417"/>
    </source>
</evidence>
<feature type="domain" description="FAD/NAD(P)-binding" evidence="6">
    <location>
        <begin position="4"/>
        <end position="307"/>
    </location>
</feature>
<proteinExistence type="inferred from homology"/>
<dbReference type="GeneID" id="76201473"/>
<dbReference type="PANTHER" id="PTHR42913:SF3">
    <property type="entry name" value="64 KDA MITOCHONDRIAL NADH DEHYDROGENASE (EUROFUNG)"/>
    <property type="match status" value="1"/>
</dbReference>
<sequence length="387" mass="42002">MTENVVILGSGYGGAGAIKSLEQEVGNRADITWISNVDHHLVLHEVHRCIRNPEVSEKVSIPVNEIKKPSTRFVQGTVTGLDCDERTVHLEDGQSVDYDYCVVAIGSRTAFFGIDGLKEHSYTLKNLDDALSIHDEIKSAAREASRTDPAKIVVGGAGLSGIQSAGEIAEFRKQYRAPLDIHLVEGLDNVFPPGDPEVQGKLTKMLNERGIEIMTGEFITSVDEDTVYIGDDTELDYDILIWTGGITGQDCTEDIDLGKDDRSHRLHASSTFQTSDDRVFALGDTALIDQTGGDPAPPTAQAAWQAAEVIGENIRRSMRNQPLTSWTYEDKGTLISIGDAAVAHNVVGVPMDTFGGRAAETLKKVIATRWINSITGLGRAAKAWPDM</sequence>
<dbReference type="AlphaFoldDB" id="A0ABD5YUN0"/>
<protein>
    <submittedName>
        <fullName evidence="7">NAD(P)/FAD-dependent oxidoreductase</fullName>
        <ecNumber evidence="7">1.6.5.-</ecNumber>
    </submittedName>
</protein>
<dbReference type="EC" id="1.6.5.-" evidence="7"/>
<dbReference type="PANTHER" id="PTHR42913">
    <property type="entry name" value="APOPTOSIS-INDUCING FACTOR 1"/>
    <property type="match status" value="1"/>
</dbReference>
<reference evidence="7 8" key="1">
    <citation type="journal article" date="2019" name="Int. J. Syst. Evol. Microbiol.">
        <title>The Global Catalogue of Microorganisms (GCM) 10K type strain sequencing project: providing services to taxonomists for standard genome sequencing and annotation.</title>
        <authorList>
            <consortium name="The Broad Institute Genomics Platform"/>
            <consortium name="The Broad Institute Genome Sequencing Center for Infectious Disease"/>
            <person name="Wu L."/>
            <person name="Ma J."/>
        </authorList>
    </citation>
    <scope>NUCLEOTIDE SEQUENCE [LARGE SCALE GENOMIC DNA]</scope>
    <source>
        <strain evidence="7 8">RDMS1</strain>
    </source>
</reference>
<organism evidence="7 8">
    <name type="scientific">Halocatena marina</name>
    <dbReference type="NCBI Taxonomy" id="2934937"/>
    <lineage>
        <taxon>Archaea</taxon>
        <taxon>Methanobacteriati</taxon>
        <taxon>Methanobacteriota</taxon>
        <taxon>Stenosarchaea group</taxon>
        <taxon>Halobacteria</taxon>
        <taxon>Halobacteriales</taxon>
        <taxon>Natronomonadaceae</taxon>
        <taxon>Halocatena</taxon>
    </lineage>
</organism>
<dbReference type="PRINTS" id="PR00368">
    <property type="entry name" value="FADPNR"/>
</dbReference>
<evidence type="ECO:0000313" key="7">
    <source>
        <dbReference type="EMBL" id="MFC7191704.1"/>
    </source>
</evidence>
<evidence type="ECO:0000256" key="4">
    <source>
        <dbReference type="ARBA" id="ARBA00022827"/>
    </source>
</evidence>
<evidence type="ECO:0000256" key="2">
    <source>
        <dbReference type="ARBA" id="ARBA00005272"/>
    </source>
</evidence>
<keyword evidence="5 7" id="KW-0560">Oxidoreductase</keyword>
<dbReference type="SUPFAM" id="SSF51905">
    <property type="entry name" value="FAD/NAD(P)-binding domain"/>
    <property type="match status" value="2"/>
</dbReference>
<dbReference type="Pfam" id="PF07992">
    <property type="entry name" value="Pyr_redox_2"/>
    <property type="match status" value="1"/>
</dbReference>
<dbReference type="InterPro" id="IPR023753">
    <property type="entry name" value="FAD/NAD-binding_dom"/>
</dbReference>
<comment type="cofactor">
    <cofactor evidence="1">
        <name>FAD</name>
        <dbReference type="ChEBI" id="CHEBI:57692"/>
    </cofactor>
</comment>
<evidence type="ECO:0000256" key="3">
    <source>
        <dbReference type="ARBA" id="ARBA00022630"/>
    </source>
</evidence>
<gene>
    <name evidence="7" type="ORF">ACFQL7_19205</name>
</gene>